<protein>
    <submittedName>
        <fullName evidence="1">Phage protein (Predicted DNA packaging)</fullName>
    </submittedName>
</protein>
<evidence type="ECO:0000313" key="1">
    <source>
        <dbReference type="EMBL" id="MDQ0158964.1"/>
    </source>
</evidence>
<keyword evidence="2" id="KW-1185">Reference proteome</keyword>
<dbReference type="RefSeq" id="WP_306975090.1">
    <property type="nucleotide sequence ID" value="NZ_JAUSTQ010000003.1"/>
</dbReference>
<sequence>MLVDDVKHQIRVASSHAPITQEVQDLIDSARQDLITAGVTSDMAQADDDNIDPLIKRAIVTYCKAHFGIDNPQGERFEKAYNSLKHHLSLVGDYNG</sequence>
<reference evidence="1 2" key="1">
    <citation type="submission" date="2023-07" db="EMBL/GenBank/DDBJ databases">
        <title>Genomic Encyclopedia of Type Strains, Phase IV (KMG-IV): sequencing the most valuable type-strain genomes for metagenomic binning, comparative biology and taxonomic classification.</title>
        <authorList>
            <person name="Goeker M."/>
        </authorList>
    </citation>
    <scope>NUCLEOTIDE SEQUENCE [LARGE SCALE GENOMIC DNA]</scope>
    <source>
        <strain evidence="1 2">DSM 16460</strain>
    </source>
</reference>
<dbReference type="Proteomes" id="UP001224359">
    <property type="component" value="Unassembled WGS sequence"/>
</dbReference>
<dbReference type="Pfam" id="PF24829">
    <property type="entry name" value="Phage_connect_2"/>
    <property type="match status" value="1"/>
</dbReference>
<accession>A0ABT9VDB9</accession>
<evidence type="ECO:0000313" key="2">
    <source>
        <dbReference type="Proteomes" id="UP001224359"/>
    </source>
</evidence>
<proteinExistence type="predicted"/>
<name>A0ABT9VDB9_9BACI</name>
<gene>
    <name evidence="1" type="ORF">J2S77_000928</name>
</gene>
<organism evidence="1 2">
    <name type="scientific">Alkalibacillus salilacus</name>
    <dbReference type="NCBI Taxonomy" id="284582"/>
    <lineage>
        <taxon>Bacteria</taxon>
        <taxon>Bacillati</taxon>
        <taxon>Bacillota</taxon>
        <taxon>Bacilli</taxon>
        <taxon>Bacillales</taxon>
        <taxon>Bacillaceae</taxon>
        <taxon>Alkalibacillus</taxon>
    </lineage>
</organism>
<dbReference type="EMBL" id="JAUSTQ010000003">
    <property type="protein sequence ID" value="MDQ0158964.1"/>
    <property type="molecule type" value="Genomic_DNA"/>
</dbReference>
<comment type="caution">
    <text evidence="1">The sequence shown here is derived from an EMBL/GenBank/DDBJ whole genome shotgun (WGS) entry which is preliminary data.</text>
</comment>
<dbReference type="InterPro" id="IPR056951">
    <property type="entry name" value="Phage_connect_2"/>
</dbReference>